<protein>
    <submittedName>
        <fullName evidence="8">p-loop containing nucleoside triphosphate hydrolase protein</fullName>
    </submittedName>
</protein>
<comment type="similarity">
    <text evidence="2">Belongs to the activator 1 small subunits family.</text>
</comment>
<dbReference type="Proteomes" id="UP000095751">
    <property type="component" value="Unassembled WGS sequence"/>
</dbReference>
<dbReference type="InParanoid" id="A0A1E7ER60"/>
<dbReference type="EMBL" id="KV784380">
    <property type="protein sequence ID" value="OEU08411.1"/>
    <property type="molecule type" value="Genomic_DNA"/>
</dbReference>
<organism evidence="8 9">
    <name type="scientific">Fragilariopsis cylindrus CCMP1102</name>
    <dbReference type="NCBI Taxonomy" id="635003"/>
    <lineage>
        <taxon>Eukaryota</taxon>
        <taxon>Sar</taxon>
        <taxon>Stramenopiles</taxon>
        <taxon>Ochrophyta</taxon>
        <taxon>Bacillariophyta</taxon>
        <taxon>Bacillariophyceae</taxon>
        <taxon>Bacillariophycidae</taxon>
        <taxon>Bacillariales</taxon>
        <taxon>Bacillariaceae</taxon>
        <taxon>Fragilariopsis</taxon>
    </lineage>
</organism>
<dbReference type="Pfam" id="PF08542">
    <property type="entry name" value="Rep_fac_C"/>
    <property type="match status" value="1"/>
</dbReference>
<dbReference type="FunFam" id="3.40.50.300:FF:000129">
    <property type="entry name" value="Replication factor C subunit 5"/>
    <property type="match status" value="1"/>
</dbReference>
<dbReference type="FunCoup" id="A0A1E7ER60">
    <property type="interactions" value="337"/>
</dbReference>
<dbReference type="InterPro" id="IPR003959">
    <property type="entry name" value="ATPase_AAA_core"/>
</dbReference>
<dbReference type="FunFam" id="1.20.272.10:FF:000011">
    <property type="entry name" value="Replication factor C subunit 2"/>
    <property type="match status" value="1"/>
</dbReference>
<keyword evidence="5" id="KW-0067">ATP-binding</keyword>
<evidence type="ECO:0000313" key="9">
    <source>
        <dbReference type="Proteomes" id="UP000095751"/>
    </source>
</evidence>
<dbReference type="SUPFAM" id="SSF48019">
    <property type="entry name" value="post-AAA+ oligomerization domain-like"/>
    <property type="match status" value="1"/>
</dbReference>
<dbReference type="Gene3D" id="1.20.272.10">
    <property type="match status" value="1"/>
</dbReference>
<proteinExistence type="inferred from homology"/>
<gene>
    <name evidence="8" type="primary">Rfc4a</name>
    <name evidence="8" type="ORF">FRACYDRAFT_196471</name>
</gene>
<dbReference type="SMART" id="SM00382">
    <property type="entry name" value="AAA"/>
    <property type="match status" value="1"/>
</dbReference>
<dbReference type="PANTHER" id="PTHR11669">
    <property type="entry name" value="REPLICATION FACTOR C / DNA POLYMERASE III GAMMA-TAU SUBUNIT"/>
    <property type="match status" value="1"/>
</dbReference>
<dbReference type="GO" id="GO:0005663">
    <property type="term" value="C:DNA replication factor C complex"/>
    <property type="evidence" value="ECO:0007669"/>
    <property type="project" value="TreeGrafter"/>
</dbReference>
<dbReference type="InterPro" id="IPR027417">
    <property type="entry name" value="P-loop_NTPase"/>
</dbReference>
<dbReference type="InterPro" id="IPR050238">
    <property type="entry name" value="DNA_Rep/Repair_Clamp_Loader"/>
</dbReference>
<dbReference type="KEGG" id="fcy:FRACYDRAFT_196471"/>
<dbReference type="AlphaFoldDB" id="A0A1E7ER60"/>
<dbReference type="GO" id="GO:0006261">
    <property type="term" value="P:DNA-templated DNA replication"/>
    <property type="evidence" value="ECO:0007669"/>
    <property type="project" value="TreeGrafter"/>
</dbReference>
<sequence>MSSSDGTPWVERYRPQTLDDVSHQTEVVATLKNAVETGRLPHLLLYGPPGSGKTSVALALCKDLWHPSQWRRRVLELNASDERGISVVREKIKQFASLSVGTADDTKKYPNPPFKVIILDEADTVTKDAQAALRRIIEAHSRITRFILVCNYVTRIIEPLASRCAKFRFMALPPATMKERVTAIAEAEGRKNNVIMEESQIDAVLAVSGGDMRRAVTSLQSVQALLAGQSEDNSKNNIIDEAAINELAGLPPDHVIDTLYESLLSNRFNTMQSAVQNVIADGYSVQTLLQKLLDKFIVTDDLDELGRAKLAIRIAEAEDRMNDGADEYLQLMTVCGLALKCLYTASKKMKQ</sequence>
<dbReference type="SUPFAM" id="SSF52540">
    <property type="entry name" value="P-loop containing nucleoside triphosphate hydrolases"/>
    <property type="match status" value="1"/>
</dbReference>
<keyword evidence="8" id="KW-0378">Hydrolase</keyword>
<dbReference type="InterPro" id="IPR003593">
    <property type="entry name" value="AAA+_ATPase"/>
</dbReference>
<feature type="domain" description="AAA+ ATPase" evidence="7">
    <location>
        <begin position="39"/>
        <end position="175"/>
    </location>
</feature>
<name>A0A1E7ER60_9STRA</name>
<dbReference type="GO" id="GO:0016887">
    <property type="term" value="F:ATP hydrolysis activity"/>
    <property type="evidence" value="ECO:0007669"/>
    <property type="project" value="InterPro"/>
</dbReference>
<dbReference type="GO" id="GO:0003677">
    <property type="term" value="F:DNA binding"/>
    <property type="evidence" value="ECO:0007669"/>
    <property type="project" value="InterPro"/>
</dbReference>
<evidence type="ECO:0000259" key="7">
    <source>
        <dbReference type="SMART" id="SM00382"/>
    </source>
</evidence>
<keyword evidence="6" id="KW-0539">Nucleus</keyword>
<accession>A0A1E7ER60</accession>
<keyword evidence="4" id="KW-0547">Nucleotide-binding</keyword>
<dbReference type="Gene3D" id="1.10.8.60">
    <property type="match status" value="1"/>
</dbReference>
<evidence type="ECO:0000256" key="3">
    <source>
        <dbReference type="ARBA" id="ARBA00022705"/>
    </source>
</evidence>
<dbReference type="GO" id="GO:0006281">
    <property type="term" value="P:DNA repair"/>
    <property type="evidence" value="ECO:0007669"/>
    <property type="project" value="TreeGrafter"/>
</dbReference>
<dbReference type="InterPro" id="IPR013748">
    <property type="entry name" value="Rep_factorC_C"/>
</dbReference>
<dbReference type="Gene3D" id="3.40.50.300">
    <property type="entry name" value="P-loop containing nucleotide triphosphate hydrolases"/>
    <property type="match status" value="1"/>
</dbReference>
<dbReference type="GO" id="GO:0003689">
    <property type="term" value="F:DNA clamp loader activity"/>
    <property type="evidence" value="ECO:0007669"/>
    <property type="project" value="TreeGrafter"/>
</dbReference>
<dbReference type="PANTHER" id="PTHR11669:SF20">
    <property type="entry name" value="REPLICATION FACTOR C SUBUNIT 4"/>
    <property type="match status" value="1"/>
</dbReference>
<evidence type="ECO:0000256" key="2">
    <source>
        <dbReference type="ARBA" id="ARBA00005378"/>
    </source>
</evidence>
<keyword evidence="3" id="KW-0235">DNA replication</keyword>
<evidence type="ECO:0000256" key="5">
    <source>
        <dbReference type="ARBA" id="ARBA00022840"/>
    </source>
</evidence>
<evidence type="ECO:0000256" key="4">
    <source>
        <dbReference type="ARBA" id="ARBA00022741"/>
    </source>
</evidence>
<dbReference type="GO" id="GO:0005634">
    <property type="term" value="C:nucleus"/>
    <property type="evidence" value="ECO:0007669"/>
    <property type="project" value="UniProtKB-SubCell"/>
</dbReference>
<dbReference type="CDD" id="cd00009">
    <property type="entry name" value="AAA"/>
    <property type="match status" value="1"/>
</dbReference>
<dbReference type="Pfam" id="PF00004">
    <property type="entry name" value="AAA"/>
    <property type="match status" value="1"/>
</dbReference>
<dbReference type="GO" id="GO:0005524">
    <property type="term" value="F:ATP binding"/>
    <property type="evidence" value="ECO:0007669"/>
    <property type="project" value="UniProtKB-KW"/>
</dbReference>
<dbReference type="OrthoDB" id="4199794at2759"/>
<evidence type="ECO:0000256" key="6">
    <source>
        <dbReference type="ARBA" id="ARBA00023242"/>
    </source>
</evidence>
<dbReference type="InterPro" id="IPR008921">
    <property type="entry name" value="DNA_pol3_clamp-load_cplx_C"/>
</dbReference>
<evidence type="ECO:0000256" key="1">
    <source>
        <dbReference type="ARBA" id="ARBA00004123"/>
    </source>
</evidence>
<evidence type="ECO:0000313" key="8">
    <source>
        <dbReference type="EMBL" id="OEU08411.1"/>
    </source>
</evidence>
<comment type="subcellular location">
    <subcellularLocation>
        <location evidence="1">Nucleus</location>
    </subcellularLocation>
</comment>
<reference evidence="8 9" key="1">
    <citation type="submission" date="2016-09" db="EMBL/GenBank/DDBJ databases">
        <title>Extensive genetic diversity and differential bi-allelic expression allows diatom success in the polar Southern Ocean.</title>
        <authorList>
            <consortium name="DOE Joint Genome Institute"/>
            <person name="Mock T."/>
            <person name="Otillar R.P."/>
            <person name="Strauss J."/>
            <person name="Dupont C."/>
            <person name="Frickenhaus S."/>
            <person name="Maumus F."/>
            <person name="Mcmullan M."/>
            <person name="Sanges R."/>
            <person name="Schmutz J."/>
            <person name="Toseland A."/>
            <person name="Valas R."/>
            <person name="Veluchamy A."/>
            <person name="Ward B.J."/>
            <person name="Allen A."/>
            <person name="Barry K."/>
            <person name="Falciatore A."/>
            <person name="Ferrante M."/>
            <person name="Fortunato A.E."/>
            <person name="Gloeckner G."/>
            <person name="Gruber A."/>
            <person name="Hipkin R."/>
            <person name="Janech M."/>
            <person name="Kroth P."/>
            <person name="Leese F."/>
            <person name="Lindquist E."/>
            <person name="Lyon B.R."/>
            <person name="Martin J."/>
            <person name="Mayer C."/>
            <person name="Parker M."/>
            <person name="Quesneville H."/>
            <person name="Raymond J."/>
            <person name="Uhlig C."/>
            <person name="Valentin K.U."/>
            <person name="Worden A.Z."/>
            <person name="Armbrust E.V."/>
            <person name="Bowler C."/>
            <person name="Green B."/>
            <person name="Moulton V."/>
            <person name="Van Oosterhout C."/>
            <person name="Grigoriev I."/>
        </authorList>
    </citation>
    <scope>NUCLEOTIDE SEQUENCE [LARGE SCALE GENOMIC DNA]</scope>
    <source>
        <strain evidence="8 9">CCMP1102</strain>
    </source>
</reference>
<keyword evidence="9" id="KW-1185">Reference proteome</keyword>